<organism evidence="2">
    <name type="scientific">Arundo donax</name>
    <name type="common">Giant reed</name>
    <name type="synonym">Donax arundinaceus</name>
    <dbReference type="NCBI Taxonomy" id="35708"/>
    <lineage>
        <taxon>Eukaryota</taxon>
        <taxon>Viridiplantae</taxon>
        <taxon>Streptophyta</taxon>
        <taxon>Embryophyta</taxon>
        <taxon>Tracheophyta</taxon>
        <taxon>Spermatophyta</taxon>
        <taxon>Magnoliopsida</taxon>
        <taxon>Liliopsida</taxon>
        <taxon>Poales</taxon>
        <taxon>Poaceae</taxon>
        <taxon>PACMAD clade</taxon>
        <taxon>Arundinoideae</taxon>
        <taxon>Arundineae</taxon>
        <taxon>Arundo</taxon>
    </lineage>
</organism>
<evidence type="ECO:0000313" key="2">
    <source>
        <dbReference type="EMBL" id="JAD64317.1"/>
    </source>
</evidence>
<dbReference type="EMBL" id="GBRH01233578">
    <property type="protein sequence ID" value="JAD64317.1"/>
    <property type="molecule type" value="Transcribed_RNA"/>
</dbReference>
<proteinExistence type="predicted"/>
<accession>A0A0A9BYG6</accession>
<feature type="compositionally biased region" description="Low complexity" evidence="1">
    <location>
        <begin position="46"/>
        <end position="63"/>
    </location>
</feature>
<dbReference type="AlphaFoldDB" id="A0A0A9BYG6"/>
<evidence type="ECO:0000256" key="1">
    <source>
        <dbReference type="SAM" id="MobiDB-lite"/>
    </source>
</evidence>
<reference evidence="2" key="2">
    <citation type="journal article" date="2015" name="Data Brief">
        <title>Shoot transcriptome of the giant reed, Arundo donax.</title>
        <authorList>
            <person name="Barrero R.A."/>
            <person name="Guerrero F.D."/>
            <person name="Moolhuijzen P."/>
            <person name="Goolsby J.A."/>
            <person name="Tidwell J."/>
            <person name="Bellgard S.E."/>
            <person name="Bellgard M.I."/>
        </authorList>
    </citation>
    <scope>NUCLEOTIDE SEQUENCE</scope>
    <source>
        <tissue evidence="2">Shoot tissue taken approximately 20 cm above the soil surface</tissue>
    </source>
</reference>
<reference evidence="2" key="1">
    <citation type="submission" date="2014-09" db="EMBL/GenBank/DDBJ databases">
        <authorList>
            <person name="Magalhaes I.L.F."/>
            <person name="Oliveira U."/>
            <person name="Santos F.R."/>
            <person name="Vidigal T.H.D.A."/>
            <person name="Brescovit A.D."/>
            <person name="Santos A.J."/>
        </authorList>
    </citation>
    <scope>NUCLEOTIDE SEQUENCE</scope>
    <source>
        <tissue evidence="2">Shoot tissue taken approximately 20 cm above the soil surface</tissue>
    </source>
</reference>
<sequence>MRTPLAGASRPPWCSHRGGPTAALAPPPPPPSRQAPATEAANASGSTPRTPRAPARTPSRSPPLWHASIVEADNGVEEPHCGSAQPVGEEESA</sequence>
<feature type="region of interest" description="Disordered" evidence="1">
    <location>
        <begin position="1"/>
        <end position="93"/>
    </location>
</feature>
<protein>
    <submittedName>
        <fullName evidence="2">Uncharacterized protein</fullName>
    </submittedName>
</protein>
<name>A0A0A9BYG6_ARUDO</name>